<evidence type="ECO:0000313" key="1">
    <source>
        <dbReference type="EMBL" id="KAF5826255.1"/>
    </source>
</evidence>
<protein>
    <recommendedName>
        <fullName evidence="3">CBS domain-containing protein</fullName>
    </recommendedName>
</protein>
<name>A0ABQ7FV35_DUNSA</name>
<proteinExistence type="predicted"/>
<organism evidence="1 2">
    <name type="scientific">Dunaliella salina</name>
    <name type="common">Green alga</name>
    <name type="synonym">Protococcus salinus</name>
    <dbReference type="NCBI Taxonomy" id="3046"/>
    <lineage>
        <taxon>Eukaryota</taxon>
        <taxon>Viridiplantae</taxon>
        <taxon>Chlorophyta</taxon>
        <taxon>core chlorophytes</taxon>
        <taxon>Chlorophyceae</taxon>
        <taxon>CS clade</taxon>
        <taxon>Chlamydomonadales</taxon>
        <taxon>Dunaliellaceae</taxon>
        <taxon>Dunaliella</taxon>
    </lineage>
</organism>
<evidence type="ECO:0008006" key="3">
    <source>
        <dbReference type="Google" id="ProtNLM"/>
    </source>
</evidence>
<reference evidence="1" key="1">
    <citation type="submission" date="2017-08" db="EMBL/GenBank/DDBJ databases">
        <authorList>
            <person name="Polle J.E."/>
            <person name="Barry K."/>
            <person name="Cushman J."/>
            <person name="Schmutz J."/>
            <person name="Tran D."/>
            <person name="Hathwaick L.T."/>
            <person name="Yim W.C."/>
            <person name="Jenkins J."/>
            <person name="Mckie-Krisberg Z.M."/>
            <person name="Prochnik S."/>
            <person name="Lindquist E."/>
            <person name="Dockter R.B."/>
            <person name="Adam C."/>
            <person name="Molina H."/>
            <person name="Bunkerborg J."/>
            <person name="Jin E."/>
            <person name="Buchheim M."/>
            <person name="Magnuson J."/>
        </authorList>
    </citation>
    <scope>NUCLEOTIDE SEQUENCE</scope>
    <source>
        <strain evidence="1">CCAP 19/18</strain>
    </source>
</reference>
<dbReference type="Proteomes" id="UP000815325">
    <property type="component" value="Unassembled WGS sequence"/>
</dbReference>
<dbReference type="SUPFAM" id="SSF54631">
    <property type="entry name" value="CBS-domain pair"/>
    <property type="match status" value="1"/>
</dbReference>
<sequence length="92" mass="10112">MPTVFTGARLDTVPADISFSALVSKMASEKIHRVYVPAADGSAQSIITLTDVLRVVSGSSLPKARRSLDLQIEWDNKRREQLRAEGKEPMEA</sequence>
<dbReference type="EMBL" id="MU071125">
    <property type="protein sequence ID" value="KAF5826255.1"/>
    <property type="molecule type" value="Genomic_DNA"/>
</dbReference>
<evidence type="ECO:0000313" key="2">
    <source>
        <dbReference type="Proteomes" id="UP000815325"/>
    </source>
</evidence>
<dbReference type="Gene3D" id="3.10.580.10">
    <property type="entry name" value="CBS-domain"/>
    <property type="match status" value="1"/>
</dbReference>
<keyword evidence="2" id="KW-1185">Reference proteome</keyword>
<gene>
    <name evidence="1" type="ORF">DUNSADRAFT_3918</name>
</gene>
<accession>A0ABQ7FV35</accession>
<dbReference type="InterPro" id="IPR046342">
    <property type="entry name" value="CBS_dom_sf"/>
</dbReference>
<comment type="caution">
    <text evidence="1">The sequence shown here is derived from an EMBL/GenBank/DDBJ whole genome shotgun (WGS) entry which is preliminary data.</text>
</comment>